<dbReference type="eggNOG" id="COG0802">
    <property type="taxonomic scope" value="Bacteria"/>
</dbReference>
<dbReference type="GO" id="GO:0046872">
    <property type="term" value="F:metal ion binding"/>
    <property type="evidence" value="ECO:0007669"/>
    <property type="project" value="UniProtKB-KW"/>
</dbReference>
<dbReference type="Gene3D" id="3.40.50.300">
    <property type="entry name" value="P-loop containing nucleotide triphosphate hydrolases"/>
    <property type="match status" value="1"/>
</dbReference>
<dbReference type="InterPro" id="IPR003442">
    <property type="entry name" value="T6A_TsaE"/>
</dbReference>
<evidence type="ECO:0000313" key="12">
    <source>
        <dbReference type="Proteomes" id="UP000002020"/>
    </source>
</evidence>
<dbReference type="GO" id="GO:0002949">
    <property type="term" value="P:tRNA threonylcarbamoyladenosine modification"/>
    <property type="evidence" value="ECO:0007669"/>
    <property type="project" value="InterPro"/>
</dbReference>
<keyword evidence="12" id="KW-1185">Reference proteome</keyword>
<evidence type="ECO:0000256" key="10">
    <source>
        <dbReference type="ARBA" id="ARBA00032441"/>
    </source>
</evidence>
<keyword evidence="5" id="KW-0819">tRNA processing</keyword>
<protein>
    <recommendedName>
        <fullName evidence="3">tRNA threonylcarbamoyladenosine biosynthesis protein TsaE</fullName>
    </recommendedName>
    <alternativeName>
        <fullName evidence="10">t(6)A37 threonylcarbamoyladenosine biosynthesis protein TsaE</fullName>
    </alternativeName>
</protein>
<evidence type="ECO:0000256" key="3">
    <source>
        <dbReference type="ARBA" id="ARBA00019010"/>
    </source>
</evidence>
<evidence type="ECO:0000256" key="7">
    <source>
        <dbReference type="ARBA" id="ARBA00022741"/>
    </source>
</evidence>
<evidence type="ECO:0000256" key="8">
    <source>
        <dbReference type="ARBA" id="ARBA00022840"/>
    </source>
</evidence>
<proteinExistence type="inferred from homology"/>
<organism evidence="12">
    <name type="scientific">Phytoplasma mali (strain AT)</name>
    <dbReference type="NCBI Taxonomy" id="482235"/>
    <lineage>
        <taxon>Bacteria</taxon>
        <taxon>Bacillati</taxon>
        <taxon>Mycoplasmatota</taxon>
        <taxon>Mollicutes</taxon>
        <taxon>Acholeplasmatales</taxon>
        <taxon>Acholeplasmataceae</taxon>
        <taxon>Candidatus Phytoplasma</taxon>
        <taxon>16SrX (Apple proliferation group)</taxon>
    </lineage>
</organism>
<evidence type="ECO:0000256" key="2">
    <source>
        <dbReference type="ARBA" id="ARBA00007599"/>
    </source>
</evidence>
<evidence type="ECO:0000256" key="9">
    <source>
        <dbReference type="ARBA" id="ARBA00022842"/>
    </source>
</evidence>
<dbReference type="Proteomes" id="UP000002020">
    <property type="component" value="Chromosome"/>
</dbReference>
<dbReference type="NCBIfam" id="TIGR00150">
    <property type="entry name" value="T6A_YjeE"/>
    <property type="match status" value="1"/>
</dbReference>
<evidence type="ECO:0000313" key="11">
    <source>
        <dbReference type="EMBL" id="CAP18385.1"/>
    </source>
</evidence>
<keyword evidence="4" id="KW-0963">Cytoplasm</keyword>
<sequence length="148" mass="17159">MQTQNKKIISKKTNSFEETKEIGKFLGQKIKFIKKTVIVLLEGKIGSGKTSFTKGLAKSLGIKKNINSPTFVLMKTYFGSTRNLHHIDIYRFVLKPENLEELLEEVEIGDVLVIETYQDLRKLFSNFNFRVKIDYLSENQRNILIELN</sequence>
<keyword evidence="11" id="KW-0378">Hydrolase</keyword>
<dbReference type="GO" id="GO:0016787">
    <property type="term" value="F:hydrolase activity"/>
    <property type="evidence" value="ECO:0007669"/>
    <property type="project" value="UniProtKB-KW"/>
</dbReference>
<dbReference type="EMBL" id="CU469464">
    <property type="protein sequence ID" value="CAP18385.1"/>
    <property type="molecule type" value="Genomic_DNA"/>
</dbReference>
<keyword evidence="7" id="KW-0547">Nucleotide-binding</keyword>
<evidence type="ECO:0000256" key="6">
    <source>
        <dbReference type="ARBA" id="ARBA00022723"/>
    </source>
</evidence>
<accession>B3R0M1</accession>
<keyword evidence="8" id="KW-0067">ATP-binding</keyword>
<keyword evidence="9" id="KW-0460">Magnesium</keyword>
<dbReference type="SUPFAM" id="SSF52540">
    <property type="entry name" value="P-loop containing nucleoside triphosphate hydrolases"/>
    <property type="match status" value="1"/>
</dbReference>
<evidence type="ECO:0000256" key="4">
    <source>
        <dbReference type="ARBA" id="ARBA00022490"/>
    </source>
</evidence>
<reference evidence="11 12" key="1">
    <citation type="journal article" date="2008" name="BMC Genomics">
        <title>The linear chromosome of the plant-pathogenic mycoplasma 'Candidatus Phytoplasma mali'.</title>
        <authorList>
            <person name="Kube M."/>
            <person name="Schneider B."/>
            <person name="Kuhl H."/>
            <person name="Dandekar T."/>
            <person name="Heitmann K."/>
            <person name="Migdoll A.M."/>
            <person name="Reinhardt R."/>
            <person name="Seemueller E."/>
        </authorList>
    </citation>
    <scope>NUCLEOTIDE SEQUENCE [LARGE SCALE GENOMIC DNA]</scope>
    <source>
        <strain evidence="11 12">AT</strain>
    </source>
</reference>
<name>B3R0M1_PHYMT</name>
<dbReference type="STRING" id="37692.ATP_00198"/>
<dbReference type="GO" id="GO:0005524">
    <property type="term" value="F:ATP binding"/>
    <property type="evidence" value="ECO:0007669"/>
    <property type="project" value="UniProtKB-KW"/>
</dbReference>
<keyword evidence="6" id="KW-0479">Metal-binding</keyword>
<evidence type="ECO:0000256" key="1">
    <source>
        <dbReference type="ARBA" id="ARBA00004496"/>
    </source>
</evidence>
<dbReference type="Pfam" id="PF02367">
    <property type="entry name" value="TsaE"/>
    <property type="match status" value="1"/>
</dbReference>
<dbReference type="AlphaFoldDB" id="B3R0M1"/>
<dbReference type="InterPro" id="IPR027417">
    <property type="entry name" value="P-loop_NTPase"/>
</dbReference>
<gene>
    <name evidence="11" type="primary">yjeE</name>
    <name evidence="11" type="ordered locus">ATP_00198</name>
</gene>
<dbReference type="GO" id="GO:0005737">
    <property type="term" value="C:cytoplasm"/>
    <property type="evidence" value="ECO:0007669"/>
    <property type="project" value="UniProtKB-SubCell"/>
</dbReference>
<dbReference type="PANTHER" id="PTHR33540:SF2">
    <property type="entry name" value="TRNA THREONYLCARBAMOYLADENOSINE BIOSYNTHESIS PROTEIN TSAE"/>
    <property type="match status" value="1"/>
</dbReference>
<dbReference type="PANTHER" id="PTHR33540">
    <property type="entry name" value="TRNA THREONYLCARBAMOYLADENOSINE BIOSYNTHESIS PROTEIN TSAE"/>
    <property type="match status" value="1"/>
</dbReference>
<evidence type="ECO:0000256" key="5">
    <source>
        <dbReference type="ARBA" id="ARBA00022694"/>
    </source>
</evidence>
<comment type="similarity">
    <text evidence="2">Belongs to the TsaE family.</text>
</comment>
<comment type="subcellular location">
    <subcellularLocation>
        <location evidence="1">Cytoplasm</location>
    </subcellularLocation>
</comment>
<dbReference type="HOGENOM" id="CLU_087829_5_2_14"/>
<dbReference type="KEGG" id="pml:ATP_00198"/>